<name>A0A367R9W1_NOSPU</name>
<organism evidence="1 2">
    <name type="scientific">Nostoc punctiforme NIES-2108</name>
    <dbReference type="NCBI Taxonomy" id="1356359"/>
    <lineage>
        <taxon>Bacteria</taxon>
        <taxon>Bacillati</taxon>
        <taxon>Cyanobacteriota</taxon>
        <taxon>Cyanophyceae</taxon>
        <taxon>Nostocales</taxon>
        <taxon>Nostocaceae</taxon>
        <taxon>Nostoc</taxon>
    </lineage>
</organism>
<evidence type="ECO:0000313" key="1">
    <source>
        <dbReference type="EMBL" id="RCJ33308.1"/>
    </source>
</evidence>
<reference evidence="2" key="1">
    <citation type="submission" date="2016-04" db="EMBL/GenBank/DDBJ databases">
        <authorList>
            <person name="Tabuchi Yagui T.R."/>
        </authorList>
    </citation>
    <scope>NUCLEOTIDE SEQUENCE [LARGE SCALE GENOMIC DNA]</scope>
</reference>
<protein>
    <submittedName>
        <fullName evidence="1">Uncharacterized protein</fullName>
    </submittedName>
</protein>
<comment type="caution">
    <text evidence="1">The sequence shown here is derived from an EMBL/GenBank/DDBJ whole genome shotgun (WGS) entry which is preliminary data.</text>
</comment>
<proteinExistence type="predicted"/>
<dbReference type="AlphaFoldDB" id="A0A367R9W1"/>
<dbReference type="EMBL" id="LXQE01000160">
    <property type="protein sequence ID" value="RCJ33308.1"/>
    <property type="molecule type" value="Genomic_DNA"/>
</dbReference>
<evidence type="ECO:0000313" key="2">
    <source>
        <dbReference type="Proteomes" id="UP000252085"/>
    </source>
</evidence>
<gene>
    <name evidence="1" type="ORF">A6769_25360</name>
</gene>
<accession>A0A367R9W1</accession>
<dbReference type="Proteomes" id="UP000252085">
    <property type="component" value="Unassembled WGS sequence"/>
</dbReference>
<sequence length="62" mass="7092">MTKANIMLLCESTSKMLWSDKIENSSRLLRENQEDFQISEAIAQSGKNIFNLVGQKTQLMVE</sequence>